<feature type="transmembrane region" description="Helical" evidence="2">
    <location>
        <begin position="237"/>
        <end position="262"/>
    </location>
</feature>
<feature type="transmembrane region" description="Helical" evidence="2">
    <location>
        <begin position="283"/>
        <end position="306"/>
    </location>
</feature>
<keyword evidence="2" id="KW-0812">Transmembrane</keyword>
<feature type="transmembrane region" description="Helical" evidence="2">
    <location>
        <begin position="359"/>
        <end position="378"/>
    </location>
</feature>
<dbReference type="Gene3D" id="1.25.40.10">
    <property type="entry name" value="Tetratricopeptide repeat domain"/>
    <property type="match status" value="1"/>
</dbReference>
<accession>A0A948RX69</accession>
<proteinExistence type="predicted"/>
<gene>
    <name evidence="3" type="ORF">KJ970_09755</name>
</gene>
<evidence type="ECO:0000256" key="1">
    <source>
        <dbReference type="SAM" id="MobiDB-lite"/>
    </source>
</evidence>
<evidence type="ECO:0000313" key="4">
    <source>
        <dbReference type="Proteomes" id="UP000777784"/>
    </source>
</evidence>
<dbReference type="SUPFAM" id="SSF48452">
    <property type="entry name" value="TPR-like"/>
    <property type="match status" value="1"/>
</dbReference>
<organism evidence="3 4">
    <name type="scientific">Eiseniibacteriota bacterium</name>
    <dbReference type="NCBI Taxonomy" id="2212470"/>
    <lineage>
        <taxon>Bacteria</taxon>
        <taxon>Candidatus Eiseniibacteriota</taxon>
    </lineage>
</organism>
<sequence length="599" mass="67569">MKSLIRRFLPPLALLGVLALLVYQPGAPVHLRNWGFHFLTYFPLPVSLLFWLSAALLTLWSPAGRLFGRGIEAWGHLLADGGASAFRKRIADTGIPVLLVGLFWILRSRYAFLGDNWLRYDQALRGIHLPYEWGTMVLFHQALKWIPAVLKIEPRVVLSILNTLAGLPYLAASVLLARVLGKSAYQRGFIQLGLLAIGALQFYCGYVEAYSWALAFIALSLAAVFRAFEGKSRLLPFIFFAIAVLLHAIAALFALPLLLLLVHFFSEPFSDFLERPRSGPVRLTALMILLGALASPLLMPELFHQYTSPRPGDLTLLQPALWWERLNGLILAAPLGALIGLPLLLRFLVKGDYQNRERLILAAAAFPPVVVLVLMKMVLGSADWDIIAFTGLPLILFASVWIRDRKYKETGQPLITLLLFLSLCNTWSFITINHGNASIQRIKDIIADDPAPYYQNHPPPMHAAFLFYSNNLQEQRREVLQQGVLEYPDDPRMVYNLAVACYESGELDKARYWTLEALARNSGYLPPVYLLYLIAGQRGDDHEKRLAGETILRAHDEDPAMTSRYIQPDQLEEVRNTVERLRSRGRTDEERNSQDHVED</sequence>
<dbReference type="Proteomes" id="UP000777784">
    <property type="component" value="Unassembled WGS sequence"/>
</dbReference>
<feature type="transmembrane region" description="Helical" evidence="2">
    <location>
        <begin position="326"/>
        <end position="347"/>
    </location>
</feature>
<keyword evidence="2" id="KW-1133">Transmembrane helix</keyword>
<evidence type="ECO:0008006" key="5">
    <source>
        <dbReference type="Google" id="ProtNLM"/>
    </source>
</evidence>
<feature type="transmembrane region" description="Helical" evidence="2">
    <location>
        <begin position="38"/>
        <end position="60"/>
    </location>
</feature>
<feature type="region of interest" description="Disordered" evidence="1">
    <location>
        <begin position="580"/>
        <end position="599"/>
    </location>
</feature>
<feature type="transmembrane region" description="Helical" evidence="2">
    <location>
        <begin position="192"/>
        <end position="225"/>
    </location>
</feature>
<dbReference type="EMBL" id="JAHJDP010000048">
    <property type="protein sequence ID" value="MBU2691202.1"/>
    <property type="molecule type" value="Genomic_DNA"/>
</dbReference>
<evidence type="ECO:0000256" key="2">
    <source>
        <dbReference type="SAM" id="Phobius"/>
    </source>
</evidence>
<feature type="transmembrane region" description="Helical" evidence="2">
    <location>
        <begin position="156"/>
        <end position="180"/>
    </location>
</feature>
<feature type="transmembrane region" description="Helical" evidence="2">
    <location>
        <begin position="414"/>
        <end position="432"/>
    </location>
</feature>
<dbReference type="AlphaFoldDB" id="A0A948RX69"/>
<reference evidence="3" key="1">
    <citation type="submission" date="2021-05" db="EMBL/GenBank/DDBJ databases">
        <title>Energy efficiency and biological interactions define the core microbiome of deep oligotrophic groundwater.</title>
        <authorList>
            <person name="Mehrshad M."/>
            <person name="Lopez-Fernandez M."/>
            <person name="Bell E."/>
            <person name="Bernier-Latmani R."/>
            <person name="Bertilsson S."/>
            <person name="Dopson M."/>
        </authorList>
    </citation>
    <scope>NUCLEOTIDE SEQUENCE</scope>
    <source>
        <strain evidence="3">Modern_marine.mb.64</strain>
    </source>
</reference>
<name>A0A948RX69_UNCEI</name>
<protein>
    <recommendedName>
        <fullName evidence="5">Tetratricopeptide repeat protein</fullName>
    </recommendedName>
</protein>
<dbReference type="InterPro" id="IPR011990">
    <property type="entry name" value="TPR-like_helical_dom_sf"/>
</dbReference>
<feature type="transmembrane region" description="Helical" evidence="2">
    <location>
        <begin position="384"/>
        <end position="402"/>
    </location>
</feature>
<keyword evidence="2" id="KW-0472">Membrane</keyword>
<evidence type="ECO:0000313" key="3">
    <source>
        <dbReference type="EMBL" id="MBU2691202.1"/>
    </source>
</evidence>
<comment type="caution">
    <text evidence="3">The sequence shown here is derived from an EMBL/GenBank/DDBJ whole genome shotgun (WGS) entry which is preliminary data.</text>
</comment>